<dbReference type="OrthoDB" id="408788at2759"/>
<dbReference type="EMBL" id="JADFTS010000001">
    <property type="protein sequence ID" value="KAF9625025.1"/>
    <property type="molecule type" value="Genomic_DNA"/>
</dbReference>
<protein>
    <recommendedName>
        <fullName evidence="8">SAM-dependent methyltransferase TRM5/TYW2-type domain-containing protein</fullName>
    </recommendedName>
</protein>
<dbReference type="SUPFAM" id="SSF53335">
    <property type="entry name" value="S-adenosyl-L-methionine-dependent methyltransferases"/>
    <property type="match status" value="1"/>
</dbReference>
<dbReference type="InterPro" id="IPR017853">
    <property type="entry name" value="GH"/>
</dbReference>
<dbReference type="Pfam" id="PF02475">
    <property type="entry name" value="TRM5-TYW2_MTfase"/>
    <property type="match status" value="1"/>
</dbReference>
<sequence>MVTKVKQYGATFKLDYGLVYWNSRLEHEHIWLISLFQDGDIICGMFSGISPFVILAAQKRCIVYANDLNPDSVRYLKINAEINKVDDRVCAYNMDARVFICHLMQVSDCLETFSESERSTGNNPRVLNRQEYKDFTLDPVNFPADKMKSFIDRLHHSGQKYVLIIDPGIGINDTYAMYTRGIQADAFIKNANDGITEVVVRPGKCTSRFPKAVRSNIFGFGEIAEFGRSSPLTASGLT</sequence>
<keyword evidence="2" id="KW-0963">Cytoplasm</keyword>
<dbReference type="InterPro" id="IPR030382">
    <property type="entry name" value="MeTrfase_TRM5/TYW2"/>
</dbReference>
<dbReference type="PANTHER" id="PTHR23245">
    <property type="entry name" value="TRNA METHYLTRANSFERASE"/>
    <property type="match status" value="1"/>
</dbReference>
<dbReference type="GO" id="GO:0005975">
    <property type="term" value="P:carbohydrate metabolic process"/>
    <property type="evidence" value="ECO:0007669"/>
    <property type="project" value="InterPro"/>
</dbReference>
<keyword evidence="4" id="KW-0808">Transferase</keyword>
<evidence type="ECO:0000256" key="7">
    <source>
        <dbReference type="RuleBase" id="RU361185"/>
    </source>
</evidence>
<dbReference type="InterPro" id="IPR029063">
    <property type="entry name" value="SAM-dependent_MTases_sf"/>
</dbReference>
<evidence type="ECO:0000313" key="10">
    <source>
        <dbReference type="Proteomes" id="UP000631114"/>
    </source>
</evidence>
<dbReference type="GO" id="GO:0004553">
    <property type="term" value="F:hydrolase activity, hydrolyzing O-glycosyl compounds"/>
    <property type="evidence" value="ECO:0007669"/>
    <property type="project" value="InterPro"/>
</dbReference>
<keyword evidence="5" id="KW-0949">S-adenosyl-L-methionine</keyword>
<dbReference type="InterPro" id="IPR000322">
    <property type="entry name" value="Glyco_hydro_31_TIM"/>
</dbReference>
<dbReference type="SUPFAM" id="SSF51445">
    <property type="entry name" value="(Trans)glycosidases"/>
    <property type="match status" value="1"/>
</dbReference>
<dbReference type="InterPro" id="IPR056743">
    <property type="entry name" value="TRM5-TYW2-like_MTfase"/>
</dbReference>
<keyword evidence="7" id="KW-0378">Hydrolase</keyword>
<evidence type="ECO:0000256" key="6">
    <source>
        <dbReference type="ARBA" id="ARBA00022694"/>
    </source>
</evidence>
<keyword evidence="3" id="KW-0489">Methyltransferase</keyword>
<dbReference type="PANTHER" id="PTHR23245:SF36">
    <property type="entry name" value="TRNA (GUANINE(37)-N1)-METHYLTRANSFERASE"/>
    <property type="match status" value="1"/>
</dbReference>
<dbReference type="GO" id="GO:0002939">
    <property type="term" value="P:tRNA N1-guanine methylation"/>
    <property type="evidence" value="ECO:0007669"/>
    <property type="project" value="TreeGrafter"/>
</dbReference>
<dbReference type="PROSITE" id="PS51684">
    <property type="entry name" value="SAM_MT_TRM5_TYW2"/>
    <property type="match status" value="1"/>
</dbReference>
<keyword evidence="6" id="KW-0819">tRNA processing</keyword>
<keyword evidence="10" id="KW-1185">Reference proteome</keyword>
<dbReference type="Proteomes" id="UP000631114">
    <property type="component" value="Unassembled WGS sequence"/>
</dbReference>
<feature type="domain" description="SAM-dependent methyltransferase TRM5/TYW2-type" evidence="8">
    <location>
        <begin position="1"/>
        <end position="238"/>
    </location>
</feature>
<evidence type="ECO:0000256" key="3">
    <source>
        <dbReference type="ARBA" id="ARBA00022603"/>
    </source>
</evidence>
<dbReference type="GO" id="GO:0005737">
    <property type="term" value="C:cytoplasm"/>
    <property type="evidence" value="ECO:0007669"/>
    <property type="project" value="TreeGrafter"/>
</dbReference>
<gene>
    <name evidence="9" type="ORF">IFM89_017074</name>
</gene>
<dbReference type="Gene3D" id="3.40.50.150">
    <property type="entry name" value="Vaccinia Virus protein VP39"/>
    <property type="match status" value="1"/>
</dbReference>
<organism evidence="9 10">
    <name type="scientific">Coptis chinensis</name>
    <dbReference type="NCBI Taxonomy" id="261450"/>
    <lineage>
        <taxon>Eukaryota</taxon>
        <taxon>Viridiplantae</taxon>
        <taxon>Streptophyta</taxon>
        <taxon>Embryophyta</taxon>
        <taxon>Tracheophyta</taxon>
        <taxon>Spermatophyta</taxon>
        <taxon>Magnoliopsida</taxon>
        <taxon>Ranunculales</taxon>
        <taxon>Ranunculaceae</taxon>
        <taxon>Coptidoideae</taxon>
        <taxon>Coptis</taxon>
    </lineage>
</organism>
<evidence type="ECO:0000313" key="9">
    <source>
        <dbReference type="EMBL" id="KAF9625025.1"/>
    </source>
</evidence>
<evidence type="ECO:0000256" key="2">
    <source>
        <dbReference type="ARBA" id="ARBA00022490"/>
    </source>
</evidence>
<dbReference type="Pfam" id="PF01055">
    <property type="entry name" value="Glyco_hydro_31_2nd"/>
    <property type="match status" value="1"/>
</dbReference>
<reference evidence="9 10" key="1">
    <citation type="submission" date="2020-10" db="EMBL/GenBank/DDBJ databases">
        <title>The Coptis chinensis genome and diversification of protoberbering-type alkaloids.</title>
        <authorList>
            <person name="Wang B."/>
            <person name="Shu S."/>
            <person name="Song C."/>
            <person name="Liu Y."/>
        </authorList>
    </citation>
    <scope>NUCLEOTIDE SEQUENCE [LARGE SCALE GENOMIC DNA]</scope>
    <source>
        <strain evidence="9">HL-2020</strain>
        <tissue evidence="9">Leaf</tissue>
    </source>
</reference>
<proteinExistence type="inferred from homology"/>
<dbReference type="GO" id="GO:0008175">
    <property type="term" value="F:tRNA methyltransferase activity"/>
    <property type="evidence" value="ECO:0007669"/>
    <property type="project" value="TreeGrafter"/>
</dbReference>
<evidence type="ECO:0000256" key="5">
    <source>
        <dbReference type="ARBA" id="ARBA00022691"/>
    </source>
</evidence>
<keyword evidence="7" id="KW-0326">Glycosidase</keyword>
<name>A0A835ITV7_9MAGN</name>
<comment type="similarity">
    <text evidence="1 7">Belongs to the glycosyl hydrolase 31 family.</text>
</comment>
<evidence type="ECO:0000256" key="1">
    <source>
        <dbReference type="ARBA" id="ARBA00007806"/>
    </source>
</evidence>
<evidence type="ECO:0000259" key="8">
    <source>
        <dbReference type="PROSITE" id="PS51684"/>
    </source>
</evidence>
<comment type="caution">
    <text evidence="9">The sequence shown here is derived from an EMBL/GenBank/DDBJ whole genome shotgun (WGS) entry which is preliminary data.</text>
</comment>
<dbReference type="AlphaFoldDB" id="A0A835ITV7"/>
<accession>A0A835ITV7</accession>
<evidence type="ECO:0000256" key="4">
    <source>
        <dbReference type="ARBA" id="ARBA00022679"/>
    </source>
</evidence>